<dbReference type="EMBL" id="JABSTQ010010991">
    <property type="protein sequence ID" value="KAG0416069.1"/>
    <property type="molecule type" value="Genomic_DNA"/>
</dbReference>
<accession>A0AC60P9F2</accession>
<evidence type="ECO:0000313" key="2">
    <source>
        <dbReference type="Proteomes" id="UP000805193"/>
    </source>
</evidence>
<dbReference type="Proteomes" id="UP000805193">
    <property type="component" value="Unassembled WGS sequence"/>
</dbReference>
<evidence type="ECO:0000313" key="1">
    <source>
        <dbReference type="EMBL" id="KAG0416069.1"/>
    </source>
</evidence>
<protein>
    <submittedName>
        <fullName evidence="1">Uncharacterized protein</fullName>
    </submittedName>
</protein>
<comment type="caution">
    <text evidence="1">The sequence shown here is derived from an EMBL/GenBank/DDBJ whole genome shotgun (WGS) entry which is preliminary data.</text>
</comment>
<reference evidence="1 2" key="1">
    <citation type="journal article" date="2020" name="Cell">
        <title>Large-Scale Comparative Analyses of Tick Genomes Elucidate Their Genetic Diversity and Vector Capacities.</title>
        <authorList>
            <consortium name="Tick Genome and Microbiome Consortium (TIGMIC)"/>
            <person name="Jia N."/>
            <person name="Wang J."/>
            <person name="Shi W."/>
            <person name="Du L."/>
            <person name="Sun Y."/>
            <person name="Zhan W."/>
            <person name="Jiang J.F."/>
            <person name="Wang Q."/>
            <person name="Zhang B."/>
            <person name="Ji P."/>
            <person name="Bell-Sakyi L."/>
            <person name="Cui X.M."/>
            <person name="Yuan T.T."/>
            <person name="Jiang B.G."/>
            <person name="Yang W.F."/>
            <person name="Lam T.T."/>
            <person name="Chang Q.C."/>
            <person name="Ding S.J."/>
            <person name="Wang X.J."/>
            <person name="Zhu J.G."/>
            <person name="Ruan X.D."/>
            <person name="Zhao L."/>
            <person name="Wei J.T."/>
            <person name="Ye R.Z."/>
            <person name="Que T.C."/>
            <person name="Du C.H."/>
            <person name="Zhou Y.H."/>
            <person name="Cheng J.X."/>
            <person name="Dai P.F."/>
            <person name="Guo W.B."/>
            <person name="Han X.H."/>
            <person name="Huang E.J."/>
            <person name="Li L.F."/>
            <person name="Wei W."/>
            <person name="Gao Y.C."/>
            <person name="Liu J.Z."/>
            <person name="Shao H.Z."/>
            <person name="Wang X."/>
            <person name="Wang C.C."/>
            <person name="Yang T.C."/>
            <person name="Huo Q.B."/>
            <person name="Li W."/>
            <person name="Chen H.Y."/>
            <person name="Chen S.E."/>
            <person name="Zhou L.G."/>
            <person name="Ni X.B."/>
            <person name="Tian J.H."/>
            <person name="Sheng Y."/>
            <person name="Liu T."/>
            <person name="Pan Y.S."/>
            <person name="Xia L.Y."/>
            <person name="Li J."/>
            <person name="Zhao F."/>
            <person name="Cao W.C."/>
        </authorList>
    </citation>
    <scope>NUCLEOTIDE SEQUENCE [LARGE SCALE GENOMIC DNA]</scope>
    <source>
        <strain evidence="1">Iper-2018</strain>
    </source>
</reference>
<keyword evidence="2" id="KW-1185">Reference proteome</keyword>
<organism evidence="1 2">
    <name type="scientific">Ixodes persulcatus</name>
    <name type="common">Taiga tick</name>
    <dbReference type="NCBI Taxonomy" id="34615"/>
    <lineage>
        <taxon>Eukaryota</taxon>
        <taxon>Metazoa</taxon>
        <taxon>Ecdysozoa</taxon>
        <taxon>Arthropoda</taxon>
        <taxon>Chelicerata</taxon>
        <taxon>Arachnida</taxon>
        <taxon>Acari</taxon>
        <taxon>Parasitiformes</taxon>
        <taxon>Ixodida</taxon>
        <taxon>Ixodoidea</taxon>
        <taxon>Ixodidae</taxon>
        <taxon>Ixodinae</taxon>
        <taxon>Ixodes</taxon>
    </lineage>
</organism>
<sequence length="242" mass="27361">MASSSGYSFYLKRYLRKVKRKRLAAASSKASRSTPRWKSKVKAPHGDRHYGPNAEQPHPDISEEESQAQVQRKLAMLQVTGPQQHELERATVGQSANERWALERRDRLTASMFGKVCKRLPTTLCGKLVHRLLYASPVQTPAMKRGQENELKGIREYEQKTNNVVEGCGLFVDIEHGYLAASPDGLIGDDGLIEVKCPDSDKTLLELSKTRKDFCLHSGPDSKLCLKKRHDFFYHIQGQLNI</sequence>
<proteinExistence type="predicted"/>
<name>A0AC60P9F2_IXOPE</name>
<gene>
    <name evidence="1" type="ORF">HPB47_006745</name>
</gene>